<organism evidence="3 4">
    <name type="scientific">Enterococcus alcedinis</name>
    <dbReference type="NCBI Taxonomy" id="1274384"/>
    <lineage>
        <taxon>Bacteria</taxon>
        <taxon>Bacillati</taxon>
        <taxon>Bacillota</taxon>
        <taxon>Bacilli</taxon>
        <taxon>Lactobacillales</taxon>
        <taxon>Enterococcaceae</taxon>
        <taxon>Enterococcus</taxon>
    </lineage>
</organism>
<reference evidence="3" key="1">
    <citation type="journal article" date="2014" name="Int. J. Syst. Evol. Microbiol.">
        <title>Complete genome sequence of Corynebacterium casei LMG S-19264T (=DSM 44701T), isolated from a smear-ripened cheese.</title>
        <authorList>
            <consortium name="US DOE Joint Genome Institute (JGI-PGF)"/>
            <person name="Walter F."/>
            <person name="Albersmeier A."/>
            <person name="Kalinowski J."/>
            <person name="Ruckert C."/>
        </authorList>
    </citation>
    <scope>NUCLEOTIDE SEQUENCE</scope>
    <source>
        <strain evidence="3">CCM 8433</strain>
    </source>
</reference>
<comment type="caution">
    <text evidence="3">The sequence shown here is derived from an EMBL/GenBank/DDBJ whole genome shotgun (WGS) entry which is preliminary data.</text>
</comment>
<dbReference type="EMBL" id="BMDT01000004">
    <property type="protein sequence ID" value="GGI65613.1"/>
    <property type="molecule type" value="Genomic_DNA"/>
</dbReference>
<evidence type="ECO:0000313" key="4">
    <source>
        <dbReference type="Proteomes" id="UP000622610"/>
    </source>
</evidence>
<dbReference type="Proteomes" id="UP000622610">
    <property type="component" value="Unassembled WGS sequence"/>
</dbReference>
<feature type="domain" description="Regulatory protein YycH-like" evidence="2">
    <location>
        <begin position="33"/>
        <end position="271"/>
    </location>
</feature>
<dbReference type="Pfam" id="PF09648">
    <property type="entry name" value="YycI"/>
    <property type="match status" value="1"/>
</dbReference>
<keyword evidence="1" id="KW-1133">Transmembrane helix</keyword>
<sequence length="288" mass="33795">MDFKRIEWIFFFAFLGLNLFLFSMYREAKLDQNITSRTNETIPLYKRLASENIKYEGDFSARKRDGYYLSGVPTDFEQALKSERERLKQPDLLSKQTTIDENVLTHTINDVIMMTDRSQVEEVLSKILNQPHLVLFGDEYQYIAEDTNLMNDNPEIVAGQYYEEIPINDPASRLTLRLEKEADHWSVDQYIQTHISELQPLRESMPTYSEREAINTLYINNQIPPNSKILWRKLAYKMTLIVRGQAIFVPTWFIQIETNNNEVKTEMVNAFTNRIITNSVIATVEDQK</sequence>
<protein>
    <recommendedName>
        <fullName evidence="2">Regulatory protein YycH-like domain-containing protein</fullName>
    </recommendedName>
</protein>
<name>A0A917N4H1_9ENTE</name>
<keyword evidence="1" id="KW-0812">Transmembrane</keyword>
<evidence type="ECO:0000256" key="1">
    <source>
        <dbReference type="SAM" id="Phobius"/>
    </source>
</evidence>
<keyword evidence="1" id="KW-0472">Membrane</keyword>
<evidence type="ECO:0000259" key="2">
    <source>
        <dbReference type="Pfam" id="PF09648"/>
    </source>
</evidence>
<dbReference type="InterPro" id="IPR018604">
    <property type="entry name" value="YycI-like"/>
</dbReference>
<feature type="transmembrane region" description="Helical" evidence="1">
    <location>
        <begin position="6"/>
        <end position="25"/>
    </location>
</feature>
<dbReference type="AlphaFoldDB" id="A0A917N4H1"/>
<reference evidence="3" key="2">
    <citation type="submission" date="2020-09" db="EMBL/GenBank/DDBJ databases">
        <authorList>
            <person name="Sun Q."/>
            <person name="Sedlacek I."/>
        </authorList>
    </citation>
    <scope>NUCLEOTIDE SEQUENCE</scope>
    <source>
        <strain evidence="3">CCM 8433</strain>
    </source>
</reference>
<proteinExistence type="predicted"/>
<accession>A0A917N4H1</accession>
<gene>
    <name evidence="3" type="ORF">GCM10011482_12670</name>
</gene>
<dbReference type="RefSeq" id="WP_188367446.1">
    <property type="nucleotide sequence ID" value="NZ_BMDT01000004.1"/>
</dbReference>
<keyword evidence="4" id="KW-1185">Reference proteome</keyword>
<dbReference type="GO" id="GO:0016020">
    <property type="term" value="C:membrane"/>
    <property type="evidence" value="ECO:0007669"/>
    <property type="project" value="InterPro"/>
</dbReference>
<dbReference type="Gene3D" id="2.40.128.690">
    <property type="entry name" value="YycH protein, domain 3-like"/>
    <property type="match status" value="1"/>
</dbReference>
<evidence type="ECO:0000313" key="3">
    <source>
        <dbReference type="EMBL" id="GGI65613.1"/>
    </source>
</evidence>